<gene>
    <name evidence="1" type="ORF">NEOCIP111885_00555</name>
</gene>
<dbReference type="AlphaFoldDB" id="A0A9C7L9D7"/>
<dbReference type="Proteomes" id="UP000789845">
    <property type="component" value="Unassembled WGS sequence"/>
</dbReference>
<evidence type="ECO:0000313" key="2">
    <source>
        <dbReference type="Proteomes" id="UP000789845"/>
    </source>
</evidence>
<reference evidence="1" key="1">
    <citation type="submission" date="2021-10" db="EMBL/GenBank/DDBJ databases">
        <authorList>
            <person name="Criscuolo A."/>
        </authorList>
    </citation>
    <scope>NUCLEOTIDE SEQUENCE</scope>
    <source>
        <strain evidence="1">CIP111885</strain>
    </source>
</reference>
<comment type="caution">
    <text evidence="1">The sequence shown here is derived from an EMBL/GenBank/DDBJ whole genome shotgun (WGS) entry which is preliminary data.</text>
</comment>
<evidence type="ECO:0000313" key="1">
    <source>
        <dbReference type="EMBL" id="CAG9606867.1"/>
    </source>
</evidence>
<organism evidence="1 2">
    <name type="scientific">Pseudoneobacillus rhizosphaerae</name>
    <dbReference type="NCBI Taxonomy" id="2880968"/>
    <lineage>
        <taxon>Bacteria</taxon>
        <taxon>Bacillati</taxon>
        <taxon>Bacillota</taxon>
        <taxon>Bacilli</taxon>
        <taxon>Bacillales</taxon>
        <taxon>Bacillaceae</taxon>
        <taxon>Pseudoneobacillus</taxon>
    </lineage>
</organism>
<accession>A0A9C7L9D7</accession>
<name>A0A9C7L9D7_9BACI</name>
<sequence length="207" mass="23848">MWCLALFYTLIDQVYASKQKDQADWSEWHDMHLMAKRVLEKDIDAYFIVIDEFRPLDDLVEFGSSFEFGTDDENEIHVSFEINATKVIPEKAISLTKTGKLSEKAMSKTAYYDLLQDYVCSCALRIARDMFALLPVRDVYVHVFENRLNSSTGHEEKVVILSARYDLPTVNHLNFDQLDPSDALTNFQHAMSFKKTKGFEEVQIIGG</sequence>
<protein>
    <submittedName>
        <fullName evidence="1">Uncharacterized protein</fullName>
    </submittedName>
</protein>
<proteinExistence type="predicted"/>
<dbReference type="EMBL" id="CAKJTG010000003">
    <property type="protein sequence ID" value="CAG9606867.1"/>
    <property type="molecule type" value="Genomic_DNA"/>
</dbReference>
<keyword evidence="2" id="KW-1185">Reference proteome</keyword>